<feature type="region of interest" description="Disordered" evidence="1">
    <location>
        <begin position="326"/>
        <end position="353"/>
    </location>
</feature>
<evidence type="ECO:0000256" key="1">
    <source>
        <dbReference type="SAM" id="MobiDB-lite"/>
    </source>
</evidence>
<feature type="compositionally biased region" description="Basic and acidic residues" evidence="1">
    <location>
        <begin position="244"/>
        <end position="255"/>
    </location>
</feature>
<feature type="compositionally biased region" description="Basic residues" evidence="1">
    <location>
        <begin position="217"/>
        <end position="243"/>
    </location>
</feature>
<organism evidence="2">
    <name type="scientific">Chromera velia CCMP2878</name>
    <dbReference type="NCBI Taxonomy" id="1169474"/>
    <lineage>
        <taxon>Eukaryota</taxon>
        <taxon>Sar</taxon>
        <taxon>Alveolata</taxon>
        <taxon>Colpodellida</taxon>
        <taxon>Chromeraceae</taxon>
        <taxon>Chromera</taxon>
    </lineage>
</organism>
<feature type="compositionally biased region" description="Basic residues" evidence="1">
    <location>
        <begin position="188"/>
        <end position="198"/>
    </location>
</feature>
<accession>A0A0G4GQX5</accession>
<reference evidence="2" key="1">
    <citation type="submission" date="2014-11" db="EMBL/GenBank/DDBJ databases">
        <authorList>
            <person name="Otto D Thomas"/>
            <person name="Naeem Raeece"/>
        </authorList>
    </citation>
    <scope>NUCLEOTIDE SEQUENCE</scope>
</reference>
<feature type="compositionally biased region" description="Acidic residues" evidence="1">
    <location>
        <begin position="161"/>
        <end position="173"/>
    </location>
</feature>
<feature type="compositionally biased region" description="Low complexity" evidence="1">
    <location>
        <begin position="333"/>
        <end position="349"/>
    </location>
</feature>
<feature type="region of interest" description="Disordered" evidence="1">
    <location>
        <begin position="145"/>
        <end position="201"/>
    </location>
</feature>
<name>A0A0G4GQX5_9ALVE</name>
<dbReference type="EMBL" id="CDMZ01001454">
    <property type="protein sequence ID" value="CEM32850.1"/>
    <property type="molecule type" value="Genomic_DNA"/>
</dbReference>
<dbReference type="AlphaFoldDB" id="A0A0G4GQX5"/>
<feature type="region of interest" description="Disordered" evidence="1">
    <location>
        <begin position="463"/>
        <end position="490"/>
    </location>
</feature>
<proteinExistence type="predicted"/>
<dbReference type="VEuPathDB" id="CryptoDB:Cvel_22977"/>
<feature type="region of interest" description="Disordered" evidence="1">
    <location>
        <begin position="217"/>
        <end position="259"/>
    </location>
</feature>
<protein>
    <submittedName>
        <fullName evidence="2">Uncharacterized protein</fullName>
    </submittedName>
</protein>
<sequence length="1213" mass="129835">MRVPHEGLLCRSVFFSAVPEEVLGELNSAFLEAGERRWMKGVEMVTGAEQFSGVYLYAGHLKWRQSAQSTNGTSTETPSEEHLVSLFPDGRFSIFRHDFRRVSAEGPPATLWGMFDEETGRVEFVWSGCAATSPMNLHALEPLEEEMEGEEGEGDKNGEEGGSEEGDEAEEDFTSFLEKSTRQQRESRHTKKHSSRLSRAKEGHYMTAWHYRRKVARLRHHQGRLGRTGQKRKERAARRKKAQTKKEKEGERLAGQKESVGVHSAVSALHRLTTRRSFAWRQKKRAEVRRLYRRYSTVTAAGCICTDVRSLQEAAIALDGAAAVASTSPSDNATPAGEEAAPTTATAPPSRTCPEFGEVGVGRDADGFPSGKVEPASPIGETAELAGLQMTMTFVLSSPFGLLERGLSQVSGLFVPVTRDLYIAEGGHPGEQYAYPLAAAVVRMSSELMEGVKAIWNLSMEASNSSSTNTTDEVDSFGPDDSVTDESIAPPPAVVESVADQGMEEGESGEASQAEPVATTEASVQCLFTVDNKVESVTYGREDLTSSVEGELSNWKSLKTVSFVPQEGAALVIRGHNFEANSCATGALVFRCTDSAGRRSAWNLETGRGASDGVFLRSVGAESLGGLPPVGADSDEDFPQSLVAPCVATAGISEVVPGNQHKRWASSGEAYAAFRIKPTYVPLSLQEPVGELVSGQFKSEEEPVTLSLNTPFSDPIVIPSLLSTNGGHPAVISAVLSEGETDGGHGWTVTAFVVEPSCFDGRHTRESADFLVMEKGKFLSRDGKAVEVGSVEIPQGETSVVIQFETSFGATPALLSAVQRTSDSNSIFVKTRLRSVSATSAEILIESDTVTEVVGPLRIGYMALDEGAATLPSLRLSAFIKTESMTSSKSDVALPSTASSSETPAVFGTLASTLDDRTASLRSKGGDAETAELFLDADGCDGLGRSHNTAETVNLLAVGKRSFANTITGESMKCLFTVDNQVLSVTYGEEDLTSRVDGMLSDWPSLKSVRFEPREGAALVVRAHNWEGNSCATGAFVFKCTDAASSRSAWNLQTGFGTGNGVLRAVGASSEGSLPPVGAESDGDFPDTLAPPCVSTSGIHEVVEGVQQKRWAKDGQAFAAFRVKPDYVASPFPSPDLEMELRTSTFTHQEAQLSFSSEFAHPVVFPSLLTANGGDAAVVKARVVNQEVQEKGSGNAVSGWAVRFHVQEPDCYS</sequence>
<evidence type="ECO:0000313" key="2">
    <source>
        <dbReference type="EMBL" id="CEM32850.1"/>
    </source>
</evidence>
<gene>
    <name evidence="2" type="ORF">Cvel_22977</name>
</gene>